<evidence type="ECO:0000256" key="9">
    <source>
        <dbReference type="ARBA" id="ARBA00022722"/>
    </source>
</evidence>
<evidence type="ECO:0000256" key="6">
    <source>
        <dbReference type="ARBA" id="ARBA00022490"/>
    </source>
</evidence>
<comment type="subcellular location">
    <subcellularLocation>
        <location evidence="3">Cytoplasm</location>
    </subcellularLocation>
    <subcellularLocation>
        <location evidence="2">Nucleus</location>
    </subcellularLocation>
</comment>
<dbReference type="STRING" id="554055.A0A2P6V9Z5"/>
<comment type="caution">
    <text evidence="22">The sequence shown here is derived from an EMBL/GenBank/DDBJ whole genome shotgun (WGS) entry which is preliminary data.</text>
</comment>
<feature type="region of interest" description="Disordered" evidence="19">
    <location>
        <begin position="906"/>
        <end position="945"/>
    </location>
</feature>
<dbReference type="GO" id="GO:0000176">
    <property type="term" value="C:nuclear exosome (RNase complex)"/>
    <property type="evidence" value="ECO:0007669"/>
    <property type="project" value="TreeGrafter"/>
</dbReference>
<evidence type="ECO:0000256" key="4">
    <source>
        <dbReference type="ARBA" id="ARBA00005785"/>
    </source>
</evidence>
<evidence type="ECO:0000256" key="1">
    <source>
        <dbReference type="ARBA" id="ARBA00001946"/>
    </source>
</evidence>
<dbReference type="Pfam" id="PF17216">
    <property type="entry name" value="Rrp44_CSD1"/>
    <property type="match status" value="1"/>
</dbReference>
<keyword evidence="10" id="KW-0378">Hydrolase</keyword>
<dbReference type="Pfam" id="PF00255">
    <property type="entry name" value="GSHPx"/>
    <property type="match status" value="1"/>
</dbReference>
<keyword evidence="16" id="KW-0539">Nucleus</keyword>
<dbReference type="PROSITE" id="PS01175">
    <property type="entry name" value="RIBONUCLEASE_II"/>
    <property type="match status" value="1"/>
</dbReference>
<dbReference type="GO" id="GO:0071031">
    <property type="term" value="P:nuclear mRNA surveillance of mRNA 3'-end processing"/>
    <property type="evidence" value="ECO:0007669"/>
    <property type="project" value="TreeGrafter"/>
</dbReference>
<reference evidence="22 23" key="1">
    <citation type="journal article" date="2018" name="Plant J.">
        <title>Genome sequences of Chlorella sorokiniana UTEX 1602 and Micractinium conductrix SAG 241.80: implications to maltose excretion by a green alga.</title>
        <authorList>
            <person name="Arriola M.B."/>
            <person name="Velmurugan N."/>
            <person name="Zhang Y."/>
            <person name="Plunkett M.H."/>
            <person name="Hondzo H."/>
            <person name="Barney B.M."/>
        </authorList>
    </citation>
    <scope>NUCLEOTIDE SEQUENCE [LARGE SCALE GENOMIC DNA]</scope>
    <source>
        <strain evidence="22 23">SAG 241.80</strain>
    </source>
</reference>
<evidence type="ECO:0000313" key="22">
    <source>
        <dbReference type="EMBL" id="PSC70895.1"/>
    </source>
</evidence>
<evidence type="ECO:0000256" key="17">
    <source>
        <dbReference type="RuleBase" id="RU000499"/>
    </source>
</evidence>
<dbReference type="Proteomes" id="UP000239649">
    <property type="component" value="Unassembled WGS sequence"/>
</dbReference>
<dbReference type="InterPro" id="IPR022966">
    <property type="entry name" value="RNase_II/R_CS"/>
</dbReference>
<dbReference type="Gene3D" id="2.40.50.700">
    <property type="match status" value="1"/>
</dbReference>
<accession>A0A2P6V9Z5</accession>
<dbReference type="InterPro" id="IPR029060">
    <property type="entry name" value="PIN-like_dom_sf"/>
</dbReference>
<keyword evidence="8 17" id="KW-0575">Peroxidase</keyword>
<keyword evidence="23" id="KW-1185">Reference proteome</keyword>
<evidence type="ECO:0000256" key="13">
    <source>
        <dbReference type="ARBA" id="ARBA00022842"/>
    </source>
</evidence>
<dbReference type="GO" id="GO:0000175">
    <property type="term" value="F:3'-5'-RNA exonuclease activity"/>
    <property type="evidence" value="ECO:0007669"/>
    <property type="project" value="TreeGrafter"/>
</dbReference>
<dbReference type="PANTHER" id="PTHR23355:SF35">
    <property type="entry name" value="EXOSOME COMPLEX EXONUCLEASE RRP44"/>
    <property type="match status" value="1"/>
</dbReference>
<feature type="region of interest" description="Disordered" evidence="19">
    <location>
        <begin position="201"/>
        <end position="221"/>
    </location>
</feature>
<feature type="compositionally biased region" description="Low complexity" evidence="19">
    <location>
        <begin position="906"/>
        <end position="917"/>
    </location>
</feature>
<dbReference type="SMART" id="SM00670">
    <property type="entry name" value="PINc"/>
    <property type="match status" value="1"/>
</dbReference>
<evidence type="ECO:0000256" key="15">
    <source>
        <dbReference type="ARBA" id="ARBA00023002"/>
    </source>
</evidence>
<dbReference type="GO" id="GO:0006979">
    <property type="term" value="P:response to oxidative stress"/>
    <property type="evidence" value="ECO:0007669"/>
    <property type="project" value="InterPro"/>
</dbReference>
<evidence type="ECO:0000256" key="18">
    <source>
        <dbReference type="RuleBase" id="RU003901"/>
    </source>
</evidence>
<dbReference type="GO" id="GO:0004601">
    <property type="term" value="F:peroxidase activity"/>
    <property type="evidence" value="ECO:0007669"/>
    <property type="project" value="UniProtKB-KW"/>
</dbReference>
<evidence type="ECO:0000256" key="19">
    <source>
        <dbReference type="SAM" id="MobiDB-lite"/>
    </source>
</evidence>
<dbReference type="Gene3D" id="2.40.50.690">
    <property type="match status" value="1"/>
</dbReference>
<dbReference type="Pfam" id="PF17215">
    <property type="entry name" value="Rrp44_S1"/>
    <property type="match status" value="1"/>
</dbReference>
<dbReference type="GO" id="GO:0006364">
    <property type="term" value="P:rRNA processing"/>
    <property type="evidence" value="ECO:0007669"/>
    <property type="project" value="UniProtKB-KW"/>
</dbReference>
<dbReference type="InterPro" id="IPR041505">
    <property type="entry name" value="Dis3_CSD2"/>
</dbReference>
<dbReference type="Gene3D" id="3.40.50.1010">
    <property type="entry name" value="5'-nuclease"/>
    <property type="match status" value="1"/>
</dbReference>
<name>A0A2P6V9Z5_9CHLO</name>
<evidence type="ECO:0000256" key="3">
    <source>
        <dbReference type="ARBA" id="ARBA00004496"/>
    </source>
</evidence>
<keyword evidence="9" id="KW-0540">Nuclease</keyword>
<keyword evidence="6" id="KW-0963">Cytoplasm</keyword>
<dbReference type="SUPFAM" id="SSF50249">
    <property type="entry name" value="Nucleic acid-binding proteins"/>
    <property type="match status" value="3"/>
</dbReference>
<dbReference type="GO" id="GO:0003723">
    <property type="term" value="F:RNA binding"/>
    <property type="evidence" value="ECO:0007669"/>
    <property type="project" value="UniProtKB-KW"/>
</dbReference>
<keyword evidence="7" id="KW-0698">rRNA processing</keyword>
<dbReference type="Pfam" id="PF13638">
    <property type="entry name" value="PIN_4"/>
    <property type="match status" value="1"/>
</dbReference>
<evidence type="ECO:0000256" key="5">
    <source>
        <dbReference type="ARBA" id="ARBA00006926"/>
    </source>
</evidence>
<dbReference type="SMART" id="SM00955">
    <property type="entry name" value="RNB"/>
    <property type="match status" value="1"/>
</dbReference>
<dbReference type="CDD" id="cd00340">
    <property type="entry name" value="GSH_Peroxidase"/>
    <property type="match status" value="1"/>
</dbReference>
<protein>
    <recommendedName>
        <fullName evidence="17">Glutathione peroxidase</fullName>
    </recommendedName>
</protein>
<dbReference type="InterPro" id="IPR000889">
    <property type="entry name" value="Glutathione_peroxidase"/>
</dbReference>
<dbReference type="InterPro" id="IPR012340">
    <property type="entry name" value="NA-bd_OB-fold"/>
</dbReference>
<dbReference type="GO" id="GO:0004519">
    <property type="term" value="F:endonuclease activity"/>
    <property type="evidence" value="ECO:0007669"/>
    <property type="project" value="TreeGrafter"/>
</dbReference>
<dbReference type="InterPro" id="IPR002716">
    <property type="entry name" value="PIN_dom"/>
</dbReference>
<evidence type="ECO:0000259" key="21">
    <source>
        <dbReference type="SMART" id="SM00955"/>
    </source>
</evidence>
<dbReference type="FunFam" id="3.40.50.1010:FF:000021">
    <property type="entry name" value="DIS3-like exonuclease 1 isoform X1"/>
    <property type="match status" value="1"/>
</dbReference>
<feature type="domain" description="RNB" evidence="21">
    <location>
        <begin position="492"/>
        <end position="824"/>
    </location>
</feature>
<evidence type="ECO:0000256" key="10">
    <source>
        <dbReference type="ARBA" id="ARBA00022801"/>
    </source>
</evidence>
<dbReference type="GO" id="GO:0019899">
    <property type="term" value="F:enzyme binding"/>
    <property type="evidence" value="ECO:0007669"/>
    <property type="project" value="UniProtKB-ARBA"/>
</dbReference>
<dbReference type="GO" id="GO:0016075">
    <property type="term" value="P:rRNA catabolic process"/>
    <property type="evidence" value="ECO:0007669"/>
    <property type="project" value="TreeGrafter"/>
</dbReference>
<dbReference type="Gene3D" id="3.40.30.10">
    <property type="entry name" value="Glutaredoxin"/>
    <property type="match status" value="1"/>
</dbReference>
<feature type="region of interest" description="Disordered" evidence="19">
    <location>
        <begin position="302"/>
        <end position="324"/>
    </location>
</feature>
<dbReference type="FunFam" id="2.40.50.700:FF:000004">
    <property type="entry name" value="Exosome complex exonuclease RRP44 homolog A"/>
    <property type="match status" value="1"/>
</dbReference>
<dbReference type="Pfam" id="PF17849">
    <property type="entry name" value="OB_Dis3"/>
    <property type="match status" value="1"/>
</dbReference>
<evidence type="ECO:0000256" key="7">
    <source>
        <dbReference type="ARBA" id="ARBA00022552"/>
    </source>
</evidence>
<dbReference type="InterPro" id="IPR033771">
    <property type="entry name" value="Rrp44_CSD1"/>
</dbReference>
<proteinExistence type="inferred from homology"/>
<feature type="domain" description="PIN" evidence="20">
    <location>
        <begin position="52"/>
        <end position="164"/>
    </location>
</feature>
<dbReference type="InterPro" id="IPR001900">
    <property type="entry name" value="RNase_II/R"/>
</dbReference>
<comment type="similarity">
    <text evidence="4 18">Belongs to the RNR ribonuclease family.</text>
</comment>
<dbReference type="InterPro" id="IPR033770">
    <property type="entry name" value="RRP44_S1"/>
</dbReference>
<dbReference type="SUPFAM" id="SSF52833">
    <property type="entry name" value="Thioredoxin-like"/>
    <property type="match status" value="1"/>
</dbReference>
<feature type="compositionally biased region" description="Acidic residues" evidence="19">
    <location>
        <begin position="315"/>
        <end position="324"/>
    </location>
</feature>
<keyword evidence="12 22" id="KW-0269">Exonuclease</keyword>
<evidence type="ECO:0000256" key="12">
    <source>
        <dbReference type="ARBA" id="ARBA00022839"/>
    </source>
</evidence>
<evidence type="ECO:0000256" key="16">
    <source>
        <dbReference type="ARBA" id="ARBA00023242"/>
    </source>
</evidence>
<comment type="cofactor">
    <cofactor evidence="1">
        <name>Mg(2+)</name>
        <dbReference type="ChEBI" id="CHEBI:18420"/>
    </cofactor>
</comment>
<evidence type="ECO:0000256" key="2">
    <source>
        <dbReference type="ARBA" id="ARBA00004123"/>
    </source>
</evidence>
<keyword evidence="11" id="KW-0271">Exosome</keyword>
<dbReference type="PANTHER" id="PTHR23355">
    <property type="entry name" value="RIBONUCLEASE"/>
    <property type="match status" value="1"/>
</dbReference>
<keyword evidence="14" id="KW-0694">RNA-binding</keyword>
<organism evidence="22 23">
    <name type="scientific">Micractinium conductrix</name>
    <dbReference type="NCBI Taxonomy" id="554055"/>
    <lineage>
        <taxon>Eukaryota</taxon>
        <taxon>Viridiplantae</taxon>
        <taxon>Chlorophyta</taxon>
        <taxon>core chlorophytes</taxon>
        <taxon>Trebouxiophyceae</taxon>
        <taxon>Chlorellales</taxon>
        <taxon>Chlorellaceae</taxon>
        <taxon>Chlorella clade</taxon>
        <taxon>Micractinium</taxon>
    </lineage>
</organism>
<dbReference type="PRINTS" id="PR01011">
    <property type="entry name" value="GLUTPROXDASE"/>
</dbReference>
<evidence type="ECO:0000256" key="8">
    <source>
        <dbReference type="ARBA" id="ARBA00022559"/>
    </source>
</evidence>
<dbReference type="PROSITE" id="PS51355">
    <property type="entry name" value="GLUTATHIONE_PEROXID_3"/>
    <property type="match status" value="1"/>
</dbReference>
<dbReference type="OrthoDB" id="372421at2759"/>
<dbReference type="AlphaFoldDB" id="A0A2P6V9Z5"/>
<feature type="compositionally biased region" description="Gly residues" evidence="19">
    <location>
        <begin position="207"/>
        <end position="216"/>
    </location>
</feature>
<dbReference type="CDD" id="cd09862">
    <property type="entry name" value="PIN_Rrp44-like"/>
    <property type="match status" value="1"/>
</dbReference>
<keyword evidence="13" id="KW-0460">Magnesium</keyword>
<keyword evidence="15 17" id="KW-0560">Oxidoreductase</keyword>
<evidence type="ECO:0000256" key="11">
    <source>
        <dbReference type="ARBA" id="ARBA00022835"/>
    </source>
</evidence>
<sequence>MLQSKSFVKKTKKGKVLKVVREHYLRDDIYSGSPLDPECPDDQWRLSGEAAQYLVIDTNVALHQMDVLEHASVSDVVIPGVVLEEVKARNASTYARLRGLAANEAKRFFVFANEHHRDTYVKQEPGESPNDRNDRAIRVAAAWYAARLPGHKVVLLTDDADSRRKAGDMGVEALSCAAYARQRAGEAPELQDLVAAAREAEAAAGGSNEGGGGGKGRAAKRQRVYEEHRPMSDITAGIKTGRYHQGTLRVNRFNGFEGWVGSESVGQDILISGRVDMNRAMEGDVVAVELLPEELWKGASNKLPSGAAAGGDAAPELEGDEAEAAPDGAHIAQVDPGEHYGEDAAAAGGSGKRPTGKVVGVIRRNWRTRGYCGSLQPPKPGALGRGSGNHTESHLFMPVERRFPYIRIHTRQAGTLADKRIVVAIDSWEADSLYPSGHYVRTLGAIGDKETETEVLLIENDINTSPFTAAVHACVPPLPWRVTEADTSDPQRADLRHLPVCSVDPPGCKDIDDALHVRRLPNGNFELGVHIADVTNFVHPDTAMDLEASQRATTVYLVQRRIDMLPKPLTEDICSLRAEVERLAFSVIWEVTPDAEVVSSQFTKSVIRSRAALTYAEAQSRIDDARLTDELSTNLRTMNQLAKILRRKRADRGALSLASPEVKFEIDTETHDPLDVGMYQVREANQMVEEMMLLANCTVAQFTLKHFPACALLRRHPTPPPRQFEPLLRAAAAVGASIDPSSSKSLADSLDRAVRADDPYFNKLIRIMATRCMTQAVYLSSGELSEPEYHHYGLAAPLYTHFTSPIRRYADVIVHRVLMAALGLRPLPDSLRDRELMHGVVDNLNARHRNTQMAGRASVELHTLIFFRSRQVVADARVTKVRSNGLIVFVPKYGIEGPVYLDDAPPADGANGASGSSSSGGGVGGAARRKGGAPPADSNFVYDEEKQTVRSKDGAAHYTVFDKCAVRISVEESTTKGVQIAWKAQSRPRVLSVSVGATARRFSRAIMGMSFSAPSSGVTNYHQLSALDIDKQNVDFKTLDGKVVLVFVVLHEKYAEQGLVIQAFPCNQFAFQEPGGNEEIKKFAAEHGFKGLLMDKIKVNGSGASPVYDYLKVASGDTSAIGWNFAKFLVRRDGTVFGRFGPRTSPCTLEPQIQELLAATH</sequence>
<gene>
    <name evidence="22" type="ORF">C2E20_5733</name>
</gene>
<comment type="similarity">
    <text evidence="5 17">Belongs to the glutathione peroxidase family.</text>
</comment>
<dbReference type="InterPro" id="IPR036249">
    <property type="entry name" value="Thioredoxin-like_sf"/>
</dbReference>
<dbReference type="Pfam" id="PF00773">
    <property type="entry name" value="RNB"/>
    <property type="match status" value="1"/>
</dbReference>
<dbReference type="GO" id="GO:0000177">
    <property type="term" value="C:cytoplasmic exosome (RNase complex)"/>
    <property type="evidence" value="ECO:0007669"/>
    <property type="project" value="TreeGrafter"/>
</dbReference>
<evidence type="ECO:0000256" key="14">
    <source>
        <dbReference type="ARBA" id="ARBA00022884"/>
    </source>
</evidence>
<dbReference type="SUPFAM" id="SSF88723">
    <property type="entry name" value="PIN domain-like"/>
    <property type="match status" value="1"/>
</dbReference>
<dbReference type="Gene3D" id="2.40.50.140">
    <property type="entry name" value="Nucleic acid-binding proteins"/>
    <property type="match status" value="1"/>
</dbReference>
<dbReference type="InterPro" id="IPR050180">
    <property type="entry name" value="RNR_Ribonuclease"/>
</dbReference>
<evidence type="ECO:0000313" key="23">
    <source>
        <dbReference type="Proteomes" id="UP000239649"/>
    </source>
</evidence>
<dbReference type="EMBL" id="LHPF02000017">
    <property type="protein sequence ID" value="PSC70895.1"/>
    <property type="molecule type" value="Genomic_DNA"/>
</dbReference>
<evidence type="ECO:0000259" key="20">
    <source>
        <dbReference type="SMART" id="SM00670"/>
    </source>
</evidence>